<accession>A0AAD6WIB9</accession>
<keyword evidence="3" id="KW-1185">Reference proteome</keyword>
<sequence>MSEPKMGLGVGPFLSGPKRVWVWVLPYPNPKEFGMGLKFGPKGFEVSCQTQNEFGCGFFHFQA</sequence>
<dbReference type="EMBL" id="JAQIZT010000001">
    <property type="protein sequence ID" value="KAJ7013988.1"/>
    <property type="molecule type" value="Genomic_DNA"/>
</dbReference>
<dbReference type="Proteomes" id="UP001164929">
    <property type="component" value="Chromosome 1"/>
</dbReference>
<dbReference type="AlphaFoldDB" id="A0AAD6WIB9"/>
<name>A0AAD6WIB9_9ROSI</name>
<reference evidence="2 3" key="1">
    <citation type="journal article" date="2023" name="Mol. Ecol. Resour.">
        <title>Chromosome-level genome assembly of a triploid poplar Populus alba 'Berolinensis'.</title>
        <authorList>
            <person name="Chen S."/>
            <person name="Yu Y."/>
            <person name="Wang X."/>
            <person name="Wang S."/>
            <person name="Zhang T."/>
            <person name="Zhou Y."/>
            <person name="He R."/>
            <person name="Meng N."/>
            <person name="Wang Y."/>
            <person name="Liu W."/>
            <person name="Liu Z."/>
            <person name="Liu J."/>
            <person name="Guo Q."/>
            <person name="Huang H."/>
            <person name="Sederoff R.R."/>
            <person name="Wang G."/>
            <person name="Qu G."/>
            <person name="Chen S."/>
        </authorList>
    </citation>
    <scope>NUCLEOTIDE SEQUENCE [LARGE SCALE GENOMIC DNA]</scope>
    <source>
        <strain evidence="2">SC-2020</strain>
    </source>
</reference>
<comment type="caution">
    <text evidence="2">The sequence shown here is derived from an EMBL/GenBank/DDBJ whole genome shotgun (WGS) entry which is preliminary data.</text>
</comment>
<dbReference type="EMBL" id="JAQIZT010000001">
    <property type="protein sequence ID" value="KAJ7013974.1"/>
    <property type="molecule type" value="Genomic_DNA"/>
</dbReference>
<proteinExistence type="predicted"/>
<evidence type="ECO:0000313" key="2">
    <source>
        <dbReference type="EMBL" id="KAJ7013988.1"/>
    </source>
</evidence>
<evidence type="ECO:0000313" key="3">
    <source>
        <dbReference type="Proteomes" id="UP001164929"/>
    </source>
</evidence>
<organism evidence="2 3">
    <name type="scientific">Populus alba x Populus x berolinensis</name>
    <dbReference type="NCBI Taxonomy" id="444605"/>
    <lineage>
        <taxon>Eukaryota</taxon>
        <taxon>Viridiplantae</taxon>
        <taxon>Streptophyta</taxon>
        <taxon>Embryophyta</taxon>
        <taxon>Tracheophyta</taxon>
        <taxon>Spermatophyta</taxon>
        <taxon>Magnoliopsida</taxon>
        <taxon>eudicotyledons</taxon>
        <taxon>Gunneridae</taxon>
        <taxon>Pentapetalae</taxon>
        <taxon>rosids</taxon>
        <taxon>fabids</taxon>
        <taxon>Malpighiales</taxon>
        <taxon>Salicaceae</taxon>
        <taxon>Saliceae</taxon>
        <taxon>Populus</taxon>
    </lineage>
</organism>
<protein>
    <submittedName>
        <fullName evidence="2">Uncharacterized protein</fullName>
    </submittedName>
</protein>
<evidence type="ECO:0000313" key="1">
    <source>
        <dbReference type="EMBL" id="KAJ7013974.1"/>
    </source>
</evidence>
<gene>
    <name evidence="1" type="ORF">NC653_003560</name>
    <name evidence="2" type="ORF">NC653_003573</name>
</gene>